<keyword evidence="3" id="KW-0479">Metal-binding</keyword>
<dbReference type="SUPFAM" id="SSF47175">
    <property type="entry name" value="Cytochromes"/>
    <property type="match status" value="1"/>
</dbReference>
<feature type="chain" id="PRO_5046318705" evidence="6">
    <location>
        <begin position="20"/>
        <end position="143"/>
    </location>
</feature>
<accession>A0ABV3WS00</accession>
<dbReference type="Pfam" id="PF01322">
    <property type="entry name" value="Cytochrom_C_2"/>
    <property type="match status" value="1"/>
</dbReference>
<evidence type="ECO:0000256" key="5">
    <source>
        <dbReference type="ARBA" id="ARBA00023004"/>
    </source>
</evidence>
<evidence type="ECO:0000256" key="2">
    <source>
        <dbReference type="ARBA" id="ARBA00022617"/>
    </source>
</evidence>
<protein>
    <submittedName>
        <fullName evidence="7">Cytochrome c</fullName>
    </submittedName>
</protein>
<dbReference type="PROSITE" id="PS51009">
    <property type="entry name" value="CYTCII"/>
    <property type="match status" value="1"/>
</dbReference>
<dbReference type="Proteomes" id="UP001559025">
    <property type="component" value="Unassembled WGS sequence"/>
</dbReference>
<dbReference type="EMBL" id="JAZHFV010000002">
    <property type="protein sequence ID" value="MEX4007419.1"/>
    <property type="molecule type" value="Genomic_DNA"/>
</dbReference>
<keyword evidence="6" id="KW-0732">Signal</keyword>
<dbReference type="InterPro" id="IPR010980">
    <property type="entry name" value="Cyt_c/b562"/>
</dbReference>
<evidence type="ECO:0000256" key="1">
    <source>
        <dbReference type="ARBA" id="ARBA00022448"/>
    </source>
</evidence>
<keyword evidence="4" id="KW-0249">Electron transport</keyword>
<evidence type="ECO:0000313" key="7">
    <source>
        <dbReference type="EMBL" id="MEX4007419.1"/>
    </source>
</evidence>
<keyword evidence="8" id="KW-1185">Reference proteome</keyword>
<keyword evidence="1" id="KW-0813">Transport</keyword>
<dbReference type="PIRSF" id="PIRSF000027">
    <property type="entry name" value="Cytc_c_prime"/>
    <property type="match status" value="1"/>
</dbReference>
<keyword evidence="5" id="KW-0408">Iron</keyword>
<dbReference type="Gene3D" id="1.20.120.10">
    <property type="entry name" value="Cytochrome c/b562"/>
    <property type="match status" value="1"/>
</dbReference>
<reference evidence="7 8" key="1">
    <citation type="submission" date="2024-01" db="EMBL/GenBank/DDBJ databases">
        <title>New evidence supports the origin of RcGTA from prophage.</title>
        <authorList>
            <person name="Xu Y."/>
            <person name="Liu B."/>
            <person name="Chen F."/>
        </authorList>
    </citation>
    <scope>NUCLEOTIDE SEQUENCE [LARGE SCALE GENOMIC DNA]</scope>
    <source>
        <strain evidence="7 8">CBW1107-2</strain>
    </source>
</reference>
<dbReference type="InterPro" id="IPR012127">
    <property type="entry name" value="Cyt_c_prime"/>
</dbReference>
<organism evidence="7 8">
    <name type="scientific">Neoaquamicrobium sediminum</name>
    <dbReference type="NCBI Taxonomy" id="1849104"/>
    <lineage>
        <taxon>Bacteria</taxon>
        <taxon>Pseudomonadati</taxon>
        <taxon>Pseudomonadota</taxon>
        <taxon>Alphaproteobacteria</taxon>
        <taxon>Hyphomicrobiales</taxon>
        <taxon>Phyllobacteriaceae</taxon>
        <taxon>Neoaquamicrobium</taxon>
    </lineage>
</organism>
<proteinExistence type="predicted"/>
<feature type="signal peptide" evidence="6">
    <location>
        <begin position="1"/>
        <end position="19"/>
    </location>
</feature>
<evidence type="ECO:0000313" key="8">
    <source>
        <dbReference type="Proteomes" id="UP001559025"/>
    </source>
</evidence>
<name>A0ABV3WS00_9HYPH</name>
<dbReference type="InterPro" id="IPR002321">
    <property type="entry name" value="Cyt_c_II"/>
</dbReference>
<comment type="caution">
    <text evidence="7">The sequence shown here is derived from an EMBL/GenBank/DDBJ whole genome shotgun (WGS) entry which is preliminary data.</text>
</comment>
<evidence type="ECO:0000256" key="6">
    <source>
        <dbReference type="SAM" id="SignalP"/>
    </source>
</evidence>
<dbReference type="RefSeq" id="WP_368802590.1">
    <property type="nucleotide sequence ID" value="NZ_JAZHFV010000002.1"/>
</dbReference>
<sequence length="143" mass="14973">MKLFAYAAVALTAMSVAAAADALEDRQNLMKERGSLMRILAPIAQEKQPFDAATVLDALEKMNANAQATTDVAALWPEGSNTGDTESSPKVWEDMAGFQAANDKFAADTAAAVAAAPQDLAAFQAVFGPVASNCGSCHEAYRM</sequence>
<evidence type="ECO:0000256" key="4">
    <source>
        <dbReference type="ARBA" id="ARBA00022982"/>
    </source>
</evidence>
<gene>
    <name evidence="7" type="ORF">V1479_08895</name>
</gene>
<keyword evidence="2" id="KW-0349">Heme</keyword>
<evidence type="ECO:0000256" key="3">
    <source>
        <dbReference type="ARBA" id="ARBA00022723"/>
    </source>
</evidence>